<comment type="caution">
    <text evidence="2">The sequence shown here is derived from an EMBL/GenBank/DDBJ whole genome shotgun (WGS) entry which is preliminary data.</text>
</comment>
<dbReference type="EMBL" id="QWIJ01000486">
    <property type="protein sequence ID" value="RMX81779.1"/>
    <property type="molecule type" value="Genomic_DNA"/>
</dbReference>
<sequence>MPAAPLHSLCDLHDDPILTQDSVRLHPFSTPRRPELNRKEVGLESLAFLRHHLTGSLETNSHTSTGSAGQRVLRDILAQGLTCSSAYHACQSTSSSTYSLSKMSIARAFTTRRQQKPEMHITSPMHIGRAATQRGGRPVNRSQISAPKVLLSTSNVQLNNAEHIAGASPIENRSFSSGSSVMSSSAEDSDGSSRGNASVHSNDTITDASSVDESPMRTEPEPNHLSCYFKPAVDTHARSPSQSPSHSARPSLETPSIPQREPSHSKKAHETLHRKRSVQRMFSPPPTAREHRRSPTQESFVEAPKEGPFGRELAQLDEVAEEFGHVVRDAETEADLASMKKHDLAYYAASDYLSEIQSMIYSTFEGEPTGGPAGWI</sequence>
<reference evidence="2 3" key="1">
    <citation type="journal article" date="2018" name="BMC Genomics">
        <title>Genomic evidence for intraspecific hybridization in a clonal and extremely halotolerant yeast.</title>
        <authorList>
            <person name="Gostincar C."/>
            <person name="Stajich J.E."/>
            <person name="Zupancic J."/>
            <person name="Zalar P."/>
            <person name="Gunde-Cimerman N."/>
        </authorList>
    </citation>
    <scope>NUCLEOTIDE SEQUENCE [LARGE SCALE GENOMIC DNA]</scope>
    <source>
        <strain evidence="2 3">EXF-6656</strain>
    </source>
</reference>
<evidence type="ECO:0000313" key="2">
    <source>
        <dbReference type="EMBL" id="RMX81779.1"/>
    </source>
</evidence>
<feature type="compositionally biased region" description="Polar residues" evidence="1">
    <location>
        <begin position="194"/>
        <end position="212"/>
    </location>
</feature>
<proteinExistence type="predicted"/>
<feature type="region of interest" description="Disordered" evidence="1">
    <location>
        <begin position="169"/>
        <end position="307"/>
    </location>
</feature>
<dbReference type="VEuPathDB" id="FungiDB:BTJ68_08932"/>
<feature type="compositionally biased region" description="Polar residues" evidence="1">
    <location>
        <begin position="238"/>
        <end position="257"/>
    </location>
</feature>
<feature type="region of interest" description="Disordered" evidence="1">
    <location>
        <begin position="112"/>
        <end position="140"/>
    </location>
</feature>
<accession>A0A3M6WTK0</accession>
<feature type="compositionally biased region" description="Low complexity" evidence="1">
    <location>
        <begin position="174"/>
        <end position="186"/>
    </location>
</feature>
<feature type="compositionally biased region" description="Basic and acidic residues" evidence="1">
    <location>
        <begin position="261"/>
        <end position="271"/>
    </location>
</feature>
<gene>
    <name evidence="2" type="ORF">D0869_06555</name>
</gene>
<evidence type="ECO:0000256" key="1">
    <source>
        <dbReference type="SAM" id="MobiDB-lite"/>
    </source>
</evidence>
<protein>
    <submittedName>
        <fullName evidence="2">Uncharacterized protein</fullName>
    </submittedName>
</protein>
<name>A0A3M6WTK0_HORWE</name>
<organism evidence="2 3">
    <name type="scientific">Hortaea werneckii</name>
    <name type="common">Black yeast</name>
    <name type="synonym">Cladosporium werneckii</name>
    <dbReference type="NCBI Taxonomy" id="91943"/>
    <lineage>
        <taxon>Eukaryota</taxon>
        <taxon>Fungi</taxon>
        <taxon>Dikarya</taxon>
        <taxon>Ascomycota</taxon>
        <taxon>Pezizomycotina</taxon>
        <taxon>Dothideomycetes</taxon>
        <taxon>Dothideomycetidae</taxon>
        <taxon>Mycosphaerellales</taxon>
        <taxon>Teratosphaeriaceae</taxon>
        <taxon>Hortaea</taxon>
    </lineage>
</organism>
<evidence type="ECO:0000313" key="3">
    <source>
        <dbReference type="Proteomes" id="UP000281245"/>
    </source>
</evidence>
<dbReference type="AlphaFoldDB" id="A0A3M6WTK0"/>
<dbReference type="Proteomes" id="UP000281245">
    <property type="component" value="Unassembled WGS sequence"/>
</dbReference>
<dbReference type="OrthoDB" id="5419666at2759"/>